<protein>
    <submittedName>
        <fullName evidence="1">Uncharacterized protein</fullName>
    </submittedName>
</protein>
<dbReference type="EMBL" id="MW717907">
    <property type="protein sequence ID" value="QWQ49864.1"/>
    <property type="molecule type" value="Genomic_DNA"/>
</dbReference>
<proteinExistence type="predicted"/>
<evidence type="ECO:0000313" key="1">
    <source>
        <dbReference type="EMBL" id="QWQ49864.1"/>
    </source>
</evidence>
<dbReference type="AlphaFoldDB" id="A0A8F1N632"/>
<organism evidence="1">
    <name type="scientific">Zelkova schneideriana</name>
    <dbReference type="NCBI Taxonomy" id="172643"/>
    <lineage>
        <taxon>Eukaryota</taxon>
        <taxon>Viridiplantae</taxon>
        <taxon>Streptophyta</taxon>
        <taxon>Embryophyta</taxon>
        <taxon>Tracheophyta</taxon>
        <taxon>Spermatophyta</taxon>
        <taxon>Magnoliopsida</taxon>
        <taxon>eudicotyledons</taxon>
        <taxon>Gunneridae</taxon>
        <taxon>Pentapetalae</taxon>
        <taxon>rosids</taxon>
        <taxon>fabids</taxon>
        <taxon>Rosales</taxon>
        <taxon>Ulmaceae</taxon>
        <taxon>Zelkova</taxon>
    </lineage>
</organism>
<gene>
    <name evidence="1" type="primary">ORF169</name>
</gene>
<geneLocation type="mitochondrion" evidence="1"/>
<sequence length="161" mass="18095">MFSLGMPSASTVDIGMRSGVRINHHSLHGHPIHLCFNIQRTVVEGVWRQHVIIGENDRFQLLASHSPNSFSHATLCRIEDHDSRQGFHSISPNGFGEAYFLEKRQEFFILLQPFFDRLRGINPMIFAWGSSLNLFFKGDQALLFATAFPLCPGNGLASTLP</sequence>
<keyword evidence="1" id="KW-0496">Mitochondrion</keyword>
<name>A0A8F1N632_9ROSA</name>
<accession>A0A8F1N632</accession>
<reference evidence="1" key="1">
    <citation type="submission" date="2021-03" db="EMBL/GenBank/DDBJ databases">
        <authorList>
            <person name="Liu X."/>
        </authorList>
    </citation>
    <scope>NUCLEOTIDE SEQUENCE</scope>
    <source>
        <strain evidence="1">Mt1</strain>
    </source>
</reference>